<proteinExistence type="predicted"/>
<sequence>MPLAPDFEKRHHSQASMHHRSTKHCLLPSQGSNDSNFFKKSGSKRRLTRQRKLRHATDAMLGLFSTDQSRSLPVSPSSGSRSPTNSGNRSSLAVPQPLPLPELNTLVKQNDQSNSQSPKEGPSRAEGDGRDGTGGSNPPSSPTSSYFSHQSVRNTTDHSATKSSKFPAYRRRAFPEDLNVERVPHNFTLNVPTRSAPTSVFSSPVPSPQRFSSVDLFHSSLLIPQEFQVSSAVEGPVSSHSPSQMFSPRLSCTPDHSPLHSPKLQKASQNTRNLAGVSFHSHHKSLPESSAGWPEGSIHANLHPLPLPPGGLKPSQSTTTHNIMERQDVSTIKSKWIKGKLIGRGTYGSVYEAINSETGAMCAMKEVDVIGDDPKSSECVKQLEQEIKVLQHLKHPNIVRYYGCEVVRFFWDIKGANLLVDSSGVVKLADFGLAKHLSGCTIDLSLKGSPHWMAPEERFNPQLAYAVDIWSLGCTVIEMLNGRPPWSEFNGVQAMFSVLNKSPPIPETLSLEGKDFLRLCFQRNPADRPSAARLLEHSFLQSSHDQDVLGCARELFGMKLMDASHSPRDGTKNLKGSSPISPGAWMRQLPCNGETSPKSYPESPETGVASRHSPRSTLDALPMNGAKMEPSPSLINKIYSAFSDGVHFVTPISSLRTYEVDLVRGVLHILQGFSSSLFFWDNVRQNFHAKSGIYVTHLYLNKLRDIALKEEVNINNYDGGTAPTLLGLSSSLSSICSGAEYLLQIVHGAIPEVFFGPDSSVPAAEIVVHILDHLYKKLNEICPVQGGEMFFYANEAISVDETDFWEKSYLLRRIAYQKLAVACASNRIPLMNDKKEMTGREPNSLSSSIKGQEQNNRDVQICPLFIKEIASAIVSAGKSLQLIRHAPTKFSMSSGRADNYEIGDCGSFTDNNDSSETCDGRSVDGLTLSEVFCVSLAGLVGNGDHISKYFWQDEPLNSKIVPLFQLFVDKQKLEGGNGENLPAITCSEKLLLENKDAWSALNLSESFSLPPLNDEGLRNAIFGGKHEPFLAAKGTSYTFGFQFGESEHIRSQDDTKMLEVLFPFPTLLPSVQEDLYMSEFLPFQKNSTLPSRVLNWIQSVEPKATPLPMVILQECLVVYIKKQVDYIGRNILSKLLYEWRLMDELGVLRAIYLLGSGDLLQHFLTVIFDKLDKGETWDDDFELNMILQESIANSADGMLLSGPDSLVVSFTKNHGLSGDEQHNAATLVSTPRKSRGKSFGIDGLDSLKFTYKVSWPLELIANAEAIKKYNQVMSFLLKVKRAKFVLDKTRRWMWKCNGSATINSRRLWLVEQKLLHFVDAFHQYVLSRVYHSAWRELCEGMATAASLDEVIEVHEAYLLSIQRQCFVVPDKLWALIASRINSILGLALDFYSIQQTLISGGAVSAIKARCEMEVDRIEKQFDDCTAFLLRVLSFKLNVGHFPHLADLVTRINYNYFYMSDNGNLITAAVSETVSSKMGKAFAVRTD</sequence>
<name>A0ACC0HVI3_9ERIC</name>
<accession>A0ACC0HVI3</accession>
<keyword evidence="2" id="KW-1185">Reference proteome</keyword>
<organism evidence="1 2">
    <name type="scientific">Camellia lanceoleosa</name>
    <dbReference type="NCBI Taxonomy" id="1840588"/>
    <lineage>
        <taxon>Eukaryota</taxon>
        <taxon>Viridiplantae</taxon>
        <taxon>Streptophyta</taxon>
        <taxon>Embryophyta</taxon>
        <taxon>Tracheophyta</taxon>
        <taxon>Spermatophyta</taxon>
        <taxon>Magnoliopsida</taxon>
        <taxon>eudicotyledons</taxon>
        <taxon>Gunneridae</taxon>
        <taxon>Pentapetalae</taxon>
        <taxon>asterids</taxon>
        <taxon>Ericales</taxon>
        <taxon>Theaceae</taxon>
        <taxon>Camellia</taxon>
    </lineage>
</organism>
<comment type="caution">
    <text evidence="1">The sequence shown here is derived from an EMBL/GenBank/DDBJ whole genome shotgun (WGS) entry which is preliminary data.</text>
</comment>
<evidence type="ECO:0000313" key="1">
    <source>
        <dbReference type="EMBL" id="KAI8015971.1"/>
    </source>
</evidence>
<keyword evidence="1" id="KW-0808">Transferase</keyword>
<reference evidence="1 2" key="1">
    <citation type="journal article" date="2022" name="Plant J.">
        <title>Chromosome-level genome of Camellia lanceoleosa provides a valuable resource for understanding genome evolution and self-incompatibility.</title>
        <authorList>
            <person name="Gong W."/>
            <person name="Xiao S."/>
            <person name="Wang L."/>
            <person name="Liao Z."/>
            <person name="Chang Y."/>
            <person name="Mo W."/>
            <person name="Hu G."/>
            <person name="Li W."/>
            <person name="Zhao G."/>
            <person name="Zhu H."/>
            <person name="Hu X."/>
            <person name="Ji K."/>
            <person name="Xiang X."/>
            <person name="Song Q."/>
            <person name="Yuan D."/>
            <person name="Jin S."/>
            <person name="Zhang L."/>
        </authorList>
    </citation>
    <scope>NUCLEOTIDE SEQUENCE [LARGE SCALE GENOMIC DNA]</scope>
    <source>
        <strain evidence="1">SQ_2022a</strain>
    </source>
</reference>
<protein>
    <submittedName>
        <fullName evidence="1">Mitogen-activated protein kinase kinase kinase 5</fullName>
    </submittedName>
</protein>
<gene>
    <name evidence="1" type="ORF">LOK49_LG05G03529</name>
</gene>
<keyword evidence="1" id="KW-0418">Kinase</keyword>
<dbReference type="EMBL" id="CM045761">
    <property type="protein sequence ID" value="KAI8015971.1"/>
    <property type="molecule type" value="Genomic_DNA"/>
</dbReference>
<dbReference type="Proteomes" id="UP001060215">
    <property type="component" value="Chromosome 4"/>
</dbReference>
<evidence type="ECO:0000313" key="2">
    <source>
        <dbReference type="Proteomes" id="UP001060215"/>
    </source>
</evidence>